<evidence type="ECO:0000313" key="3">
    <source>
        <dbReference type="Proteomes" id="UP000242432"/>
    </source>
</evidence>
<sequence>MKFKLHYLAILFGSVLIASQSVIPVSADIGDSDNYYNVLLDDESAVRFRRSKSASVEKKSTELHFNAKNTIEDVLNYPGFKPFAKILMPNTKQSDLAVHLDELQNIMSIHHNITTDNTLESLDYLASRIENKERVFYPIYSKEDIKADPTLEDTGLYFFRGDENAPFAIILPGGYSYRSTIHEGLPIALRVSNAGFNAFVLSYRSGNLIKGSKDLITAINFVINNADKLKVRKDKYSLWGAAVGAQLIINVTQNSEKGELKGLLEEKPVANIFSYPLSYYPSENDVPTVIVVGDQDRIVNKTILKSSINNLNKMGIESKFILIPRLQHGFGVGFDPNSSVSINWIGRATSFWEDVAGLSEESSDSNEEGKEGEDDGLIM</sequence>
<feature type="compositionally biased region" description="Acidic residues" evidence="1">
    <location>
        <begin position="361"/>
        <end position="379"/>
    </location>
</feature>
<dbReference type="Proteomes" id="UP000242432">
    <property type="component" value="Unassembled WGS sequence"/>
</dbReference>
<name>A0A1T4VX98_9GAMM</name>
<feature type="region of interest" description="Disordered" evidence="1">
    <location>
        <begin position="357"/>
        <end position="379"/>
    </location>
</feature>
<evidence type="ECO:0000256" key="1">
    <source>
        <dbReference type="SAM" id="MobiDB-lite"/>
    </source>
</evidence>
<evidence type="ECO:0000313" key="2">
    <source>
        <dbReference type="EMBL" id="SKA69614.1"/>
    </source>
</evidence>
<organism evidence="2 3">
    <name type="scientific">Succinivibrio dextrinosolvens DSM 3072</name>
    <dbReference type="NCBI Taxonomy" id="1123324"/>
    <lineage>
        <taxon>Bacteria</taxon>
        <taxon>Pseudomonadati</taxon>
        <taxon>Pseudomonadota</taxon>
        <taxon>Gammaproteobacteria</taxon>
        <taxon>Aeromonadales</taxon>
        <taxon>Succinivibrionaceae</taxon>
        <taxon>Succinivibrio</taxon>
    </lineage>
</organism>
<protein>
    <submittedName>
        <fullName evidence="2">Acetyl esterase/lipase</fullName>
    </submittedName>
</protein>
<dbReference type="STRING" id="83771.SAMN02910357_00475"/>
<accession>A0A1T4VX98</accession>
<reference evidence="3" key="1">
    <citation type="submission" date="2017-02" db="EMBL/GenBank/DDBJ databases">
        <authorList>
            <person name="Varghese N."/>
            <person name="Submissions S."/>
        </authorList>
    </citation>
    <scope>NUCLEOTIDE SEQUENCE [LARGE SCALE GENOMIC DNA]</scope>
    <source>
        <strain evidence="3">DSM 3072</strain>
    </source>
</reference>
<dbReference type="InterPro" id="IPR029058">
    <property type="entry name" value="AB_hydrolase_fold"/>
</dbReference>
<proteinExistence type="predicted"/>
<dbReference type="AlphaFoldDB" id="A0A1T4VX98"/>
<keyword evidence="3" id="KW-1185">Reference proteome</keyword>
<gene>
    <name evidence="2" type="ORF">SAMN02745213_02234</name>
</gene>
<dbReference type="EMBL" id="FUXX01000061">
    <property type="protein sequence ID" value="SKA69614.1"/>
    <property type="molecule type" value="Genomic_DNA"/>
</dbReference>
<dbReference type="SUPFAM" id="SSF53474">
    <property type="entry name" value="alpha/beta-Hydrolases"/>
    <property type="match status" value="1"/>
</dbReference>
<dbReference type="RefSeq" id="WP_143675674.1">
    <property type="nucleotide sequence ID" value="NZ_FUXX01000061.1"/>
</dbReference>
<dbReference type="Gene3D" id="3.40.50.1820">
    <property type="entry name" value="alpha/beta hydrolase"/>
    <property type="match status" value="1"/>
</dbReference>